<name>A0AC61RJZ7_9BACT</name>
<dbReference type="EMBL" id="SRYB01000003">
    <property type="protein sequence ID" value="TGY80336.1"/>
    <property type="molecule type" value="Genomic_DNA"/>
</dbReference>
<reference evidence="1" key="1">
    <citation type="submission" date="2019-04" db="EMBL/GenBank/DDBJ databases">
        <title>Microbes associate with the intestines of laboratory mice.</title>
        <authorList>
            <person name="Navarre W."/>
            <person name="Wong E."/>
            <person name="Huang K."/>
            <person name="Tropini C."/>
            <person name="Ng K."/>
            <person name="Yu B."/>
        </authorList>
    </citation>
    <scope>NUCLEOTIDE SEQUENCE</scope>
    <source>
        <strain evidence="1">NM04_E33</strain>
    </source>
</reference>
<organism evidence="1 2">
    <name type="scientific">Lepagella muris</name>
    <dbReference type="NCBI Taxonomy" id="3032870"/>
    <lineage>
        <taxon>Bacteria</taxon>
        <taxon>Pseudomonadati</taxon>
        <taxon>Bacteroidota</taxon>
        <taxon>Bacteroidia</taxon>
        <taxon>Bacteroidales</taxon>
        <taxon>Muribaculaceae</taxon>
        <taxon>Lepagella</taxon>
    </lineage>
</organism>
<dbReference type="Proteomes" id="UP000306319">
    <property type="component" value="Unassembled WGS sequence"/>
</dbReference>
<protein>
    <submittedName>
        <fullName evidence="1">Permease</fullName>
    </submittedName>
</protein>
<accession>A0AC61RJZ7</accession>
<gene>
    <name evidence="1" type="ORF">E5331_03620</name>
</gene>
<evidence type="ECO:0000313" key="2">
    <source>
        <dbReference type="Proteomes" id="UP000306319"/>
    </source>
</evidence>
<sequence length="333" mass="35379">MEHIILYAIVPIIVVMLAGYISGKKGIFNGDDSKKFNKVVLDYALPAALFVSIVQSTREMLARDLKLSIISLVGIMFCFMLVYYVFKMFKKNTGADAAISALISGSPTIGFLGFAVLEPIFGTTPSVALVVAIVSIVVNAVGIPVGLSLMNASLEKQQLAAATTSGTAAVVKKRPSAWIPVLNALKQPVAWAPILAVIWVVAGIPWPKWASPSFDLIKGANASLAVFSAGITLSSIKVSINWQAVLGSILKMVVMPAVLLALGLIFHMDPLNLKMLVVAGALPPAFSGIIIADEYDTYVATGTSSLTLSVILFIGFCPLWIWITDLFLHSGIA</sequence>
<evidence type="ECO:0000313" key="1">
    <source>
        <dbReference type="EMBL" id="TGY80336.1"/>
    </source>
</evidence>
<proteinExistence type="predicted"/>
<comment type="caution">
    <text evidence="1">The sequence shown here is derived from an EMBL/GenBank/DDBJ whole genome shotgun (WGS) entry which is preliminary data.</text>
</comment>
<keyword evidence="2" id="KW-1185">Reference proteome</keyword>